<organism evidence="6 7">
    <name type="scientific">Desulfosalsimonas propionicica</name>
    <dbReference type="NCBI Taxonomy" id="332175"/>
    <lineage>
        <taxon>Bacteria</taxon>
        <taxon>Pseudomonadati</taxon>
        <taxon>Thermodesulfobacteriota</taxon>
        <taxon>Desulfobacteria</taxon>
        <taxon>Desulfobacterales</taxon>
        <taxon>Desulfosalsimonadaceae</taxon>
        <taxon>Desulfosalsimonas</taxon>
    </lineage>
</organism>
<sequence>MEKTYSIGDVAKLTGITEKQLRFWEEKAYIPQPERVVCGGRSYRRYSEEQIEFLKAVKQYRDYGYQLRRALQLANMDKGGESNGS</sequence>
<keyword evidence="3 6" id="KW-0238">DNA-binding</keyword>
<evidence type="ECO:0000313" key="7">
    <source>
        <dbReference type="Proteomes" id="UP000525298"/>
    </source>
</evidence>
<keyword evidence="2" id="KW-0805">Transcription regulation</keyword>
<gene>
    <name evidence="6" type="ORF">HNR65_002410</name>
</gene>
<dbReference type="AlphaFoldDB" id="A0A7W0CAC2"/>
<dbReference type="SUPFAM" id="SSF46955">
    <property type="entry name" value="Putative DNA-binding domain"/>
    <property type="match status" value="1"/>
</dbReference>
<evidence type="ECO:0000256" key="2">
    <source>
        <dbReference type="ARBA" id="ARBA00023015"/>
    </source>
</evidence>
<keyword evidence="1" id="KW-0678">Repressor</keyword>
<dbReference type="Gene3D" id="1.10.1660.10">
    <property type="match status" value="1"/>
</dbReference>
<dbReference type="Proteomes" id="UP000525298">
    <property type="component" value="Unassembled WGS sequence"/>
</dbReference>
<dbReference type="SMART" id="SM00422">
    <property type="entry name" value="HTH_MERR"/>
    <property type="match status" value="1"/>
</dbReference>
<evidence type="ECO:0000256" key="4">
    <source>
        <dbReference type="ARBA" id="ARBA00023163"/>
    </source>
</evidence>
<reference evidence="6 7" key="1">
    <citation type="submission" date="2020-07" db="EMBL/GenBank/DDBJ databases">
        <title>Genomic Encyclopedia of Type Strains, Phase IV (KMG-IV): sequencing the most valuable type-strain genomes for metagenomic binning, comparative biology and taxonomic classification.</title>
        <authorList>
            <person name="Goeker M."/>
        </authorList>
    </citation>
    <scope>NUCLEOTIDE SEQUENCE [LARGE SCALE GENOMIC DNA]</scope>
    <source>
        <strain evidence="6 7">DSM 17721</strain>
    </source>
</reference>
<dbReference type="GO" id="GO:0003700">
    <property type="term" value="F:DNA-binding transcription factor activity"/>
    <property type="evidence" value="ECO:0007669"/>
    <property type="project" value="InterPro"/>
</dbReference>
<name>A0A7W0CAC2_9BACT</name>
<evidence type="ECO:0000259" key="5">
    <source>
        <dbReference type="PROSITE" id="PS50937"/>
    </source>
</evidence>
<dbReference type="RefSeq" id="WP_181551721.1">
    <property type="nucleotide sequence ID" value="NZ_JACDUS010000006.1"/>
</dbReference>
<evidence type="ECO:0000256" key="3">
    <source>
        <dbReference type="ARBA" id="ARBA00023125"/>
    </source>
</evidence>
<keyword evidence="4" id="KW-0804">Transcription</keyword>
<proteinExistence type="predicted"/>
<accession>A0A7W0CAC2</accession>
<evidence type="ECO:0000256" key="1">
    <source>
        <dbReference type="ARBA" id="ARBA00022491"/>
    </source>
</evidence>
<dbReference type="GO" id="GO:0003677">
    <property type="term" value="F:DNA binding"/>
    <property type="evidence" value="ECO:0007669"/>
    <property type="project" value="UniProtKB-KW"/>
</dbReference>
<comment type="caution">
    <text evidence="6">The sequence shown here is derived from an EMBL/GenBank/DDBJ whole genome shotgun (WGS) entry which is preliminary data.</text>
</comment>
<dbReference type="PANTHER" id="PTHR30204">
    <property type="entry name" value="REDOX-CYCLING DRUG-SENSING TRANSCRIPTIONAL ACTIVATOR SOXR"/>
    <property type="match status" value="1"/>
</dbReference>
<dbReference type="EMBL" id="JACDUS010000006">
    <property type="protein sequence ID" value="MBA2882076.1"/>
    <property type="molecule type" value="Genomic_DNA"/>
</dbReference>
<dbReference type="InterPro" id="IPR047057">
    <property type="entry name" value="MerR_fam"/>
</dbReference>
<keyword evidence="7" id="KW-1185">Reference proteome</keyword>
<dbReference type="PANTHER" id="PTHR30204:SF69">
    <property type="entry name" value="MERR-FAMILY TRANSCRIPTIONAL REGULATOR"/>
    <property type="match status" value="1"/>
</dbReference>
<protein>
    <submittedName>
        <fullName evidence="6">DNA-binding transcriptional MerR regulator</fullName>
    </submittedName>
</protein>
<feature type="domain" description="HTH merR-type" evidence="5">
    <location>
        <begin position="4"/>
        <end position="76"/>
    </location>
</feature>
<evidence type="ECO:0000313" key="6">
    <source>
        <dbReference type="EMBL" id="MBA2882076.1"/>
    </source>
</evidence>
<dbReference type="PROSITE" id="PS50937">
    <property type="entry name" value="HTH_MERR_2"/>
    <property type="match status" value="1"/>
</dbReference>
<dbReference type="InterPro" id="IPR009061">
    <property type="entry name" value="DNA-bd_dom_put_sf"/>
</dbReference>
<dbReference type="Pfam" id="PF13411">
    <property type="entry name" value="MerR_1"/>
    <property type="match status" value="1"/>
</dbReference>
<dbReference type="InterPro" id="IPR000551">
    <property type="entry name" value="MerR-type_HTH_dom"/>
</dbReference>